<name>A0A0F8X5Y0_9ZZZZ</name>
<organism evidence="1">
    <name type="scientific">marine sediment metagenome</name>
    <dbReference type="NCBI Taxonomy" id="412755"/>
    <lineage>
        <taxon>unclassified sequences</taxon>
        <taxon>metagenomes</taxon>
        <taxon>ecological metagenomes</taxon>
    </lineage>
</organism>
<dbReference type="EMBL" id="LAZR01065040">
    <property type="protein sequence ID" value="KKK56345.1"/>
    <property type="molecule type" value="Genomic_DNA"/>
</dbReference>
<feature type="non-terminal residue" evidence="1">
    <location>
        <position position="20"/>
    </location>
</feature>
<reference evidence="1" key="1">
    <citation type="journal article" date="2015" name="Nature">
        <title>Complex archaea that bridge the gap between prokaryotes and eukaryotes.</title>
        <authorList>
            <person name="Spang A."/>
            <person name="Saw J.H."/>
            <person name="Jorgensen S.L."/>
            <person name="Zaremba-Niedzwiedzka K."/>
            <person name="Martijn J."/>
            <person name="Lind A.E."/>
            <person name="van Eijk R."/>
            <person name="Schleper C."/>
            <person name="Guy L."/>
            <person name="Ettema T.J."/>
        </authorList>
    </citation>
    <scope>NUCLEOTIDE SEQUENCE</scope>
</reference>
<gene>
    <name evidence="1" type="ORF">LCGC14_3065470</name>
</gene>
<sequence>MGVLKPGNQGLLVVYCKIMD</sequence>
<accession>A0A0F8X5Y0</accession>
<comment type="caution">
    <text evidence="1">The sequence shown here is derived from an EMBL/GenBank/DDBJ whole genome shotgun (WGS) entry which is preliminary data.</text>
</comment>
<evidence type="ECO:0000313" key="1">
    <source>
        <dbReference type="EMBL" id="KKK56345.1"/>
    </source>
</evidence>
<proteinExistence type="predicted"/>
<dbReference type="AlphaFoldDB" id="A0A0F8X5Y0"/>
<protein>
    <submittedName>
        <fullName evidence="1">Uncharacterized protein</fullName>
    </submittedName>
</protein>